<dbReference type="PANTHER" id="PTHR13402:SF6">
    <property type="entry name" value="SECRETORY 16, ISOFORM I"/>
    <property type="match status" value="1"/>
</dbReference>
<reference evidence="3 4" key="1">
    <citation type="journal article" date="2015" name="Genome Biol. Evol.">
        <title>Comparative Genomics of a Bacterivorous Green Alga Reveals Evolutionary Causalities and Consequences of Phago-Mixotrophic Mode of Nutrition.</title>
        <authorList>
            <person name="Burns J.A."/>
            <person name="Paasch A."/>
            <person name="Narechania A."/>
            <person name="Kim E."/>
        </authorList>
    </citation>
    <scope>NUCLEOTIDE SEQUENCE [LARGE SCALE GENOMIC DNA]</scope>
    <source>
        <strain evidence="3 4">PLY_AMNH</strain>
    </source>
</reference>
<proteinExistence type="predicted"/>
<feature type="region of interest" description="Disordered" evidence="1">
    <location>
        <begin position="40"/>
        <end position="71"/>
    </location>
</feature>
<dbReference type="Proteomes" id="UP001190700">
    <property type="component" value="Unassembled WGS sequence"/>
</dbReference>
<dbReference type="GO" id="GO:0007030">
    <property type="term" value="P:Golgi organization"/>
    <property type="evidence" value="ECO:0007669"/>
    <property type="project" value="TreeGrafter"/>
</dbReference>
<dbReference type="GO" id="GO:0012507">
    <property type="term" value="C:ER to Golgi transport vesicle membrane"/>
    <property type="evidence" value="ECO:0007669"/>
    <property type="project" value="TreeGrafter"/>
</dbReference>
<feature type="domain" description="Sec16 central conserved" evidence="2">
    <location>
        <begin position="600"/>
        <end position="702"/>
    </location>
</feature>
<feature type="compositionally biased region" description="Low complexity" evidence="1">
    <location>
        <begin position="485"/>
        <end position="506"/>
    </location>
</feature>
<dbReference type="Pfam" id="PF12932">
    <property type="entry name" value="Sec16"/>
    <property type="match status" value="1"/>
</dbReference>
<dbReference type="AlphaFoldDB" id="A0AAE0FRV4"/>
<dbReference type="GO" id="GO:0070973">
    <property type="term" value="P:protein localization to endoplasmic reticulum exit site"/>
    <property type="evidence" value="ECO:0007669"/>
    <property type="project" value="TreeGrafter"/>
</dbReference>
<feature type="region of interest" description="Disordered" evidence="1">
    <location>
        <begin position="113"/>
        <end position="161"/>
    </location>
</feature>
<evidence type="ECO:0000313" key="3">
    <source>
        <dbReference type="EMBL" id="KAK3264583.1"/>
    </source>
</evidence>
<comment type="caution">
    <text evidence="3">The sequence shown here is derived from an EMBL/GenBank/DDBJ whole genome shotgun (WGS) entry which is preliminary data.</text>
</comment>
<evidence type="ECO:0000313" key="4">
    <source>
        <dbReference type="Proteomes" id="UP001190700"/>
    </source>
</evidence>
<accession>A0AAE0FRV4</accession>
<keyword evidence="4" id="KW-1185">Reference proteome</keyword>
<feature type="compositionally biased region" description="Polar residues" evidence="1">
    <location>
        <begin position="378"/>
        <end position="391"/>
    </location>
</feature>
<feature type="compositionally biased region" description="Polar residues" evidence="1">
    <location>
        <begin position="285"/>
        <end position="298"/>
    </location>
</feature>
<evidence type="ECO:0000259" key="2">
    <source>
        <dbReference type="Pfam" id="PF12932"/>
    </source>
</evidence>
<feature type="compositionally biased region" description="Pro residues" evidence="1">
    <location>
        <begin position="131"/>
        <end position="149"/>
    </location>
</feature>
<dbReference type="EMBL" id="LGRX02014462">
    <property type="protein sequence ID" value="KAK3264583.1"/>
    <property type="molecule type" value="Genomic_DNA"/>
</dbReference>
<feature type="compositionally biased region" description="Low complexity" evidence="1">
    <location>
        <begin position="562"/>
        <end position="574"/>
    </location>
</feature>
<feature type="compositionally biased region" description="Polar residues" evidence="1">
    <location>
        <begin position="398"/>
        <end position="419"/>
    </location>
</feature>
<gene>
    <name evidence="3" type="ORF">CYMTET_26692</name>
</gene>
<dbReference type="InterPro" id="IPR024340">
    <property type="entry name" value="Sec16_CCD"/>
</dbReference>
<dbReference type="GO" id="GO:0070971">
    <property type="term" value="C:endoplasmic reticulum exit site"/>
    <property type="evidence" value="ECO:0007669"/>
    <property type="project" value="TreeGrafter"/>
</dbReference>
<dbReference type="PANTHER" id="PTHR13402">
    <property type="entry name" value="RGPR-RELATED"/>
    <property type="match status" value="1"/>
</dbReference>
<feature type="region of interest" description="Disordered" evidence="1">
    <location>
        <begin position="278"/>
        <end position="574"/>
    </location>
</feature>
<feature type="compositionally biased region" description="Pro residues" evidence="1">
    <location>
        <begin position="424"/>
        <end position="436"/>
    </location>
</feature>
<organism evidence="3 4">
    <name type="scientific">Cymbomonas tetramitiformis</name>
    <dbReference type="NCBI Taxonomy" id="36881"/>
    <lineage>
        <taxon>Eukaryota</taxon>
        <taxon>Viridiplantae</taxon>
        <taxon>Chlorophyta</taxon>
        <taxon>Pyramimonadophyceae</taxon>
        <taxon>Pyramimonadales</taxon>
        <taxon>Pyramimonadaceae</taxon>
        <taxon>Cymbomonas</taxon>
    </lineage>
</organism>
<protein>
    <recommendedName>
        <fullName evidence="2">Sec16 central conserved domain-containing protein</fullName>
    </recommendedName>
</protein>
<name>A0AAE0FRV4_9CHLO</name>
<sequence length="737" mass="75467">MLAKKPPPVTSPVGKGQALMRCLHRWCALRSHRRFHRLSSREGTDAVPFTDASQEATAGPTAPVGKAEGTDAVPFTDASQEATASHIADEDAAAAVSPERVFERSKSFAVAAGPIPFGDDGDDFDGFLSPSPQPAPPQPTPPQPAPPSSPAVGPTKPQYAQAAGNLFGDDEADDDALFFTGVGASPCPPPKQAAWSMSSAPAFAATPPGDDVVFFSELGQTPQQPGSLAAALVGSLGTGPAPLPVGTPGESGTLGGTWAQSAFPSATPFPSDDDASFFDNLGSEPATSGTSVQPNTAAHQEPMQPAPPSAGVAYSVQPMQPAPPSAGAAYPVQPMQPAPPSAGASYPVQSMQPAPPSAGAAYPVQPMQPAPPSAGATYPTQPLQRSGSTSAAYPVQPMQPSATYGTSLYESQRGQQASYSGAGPPMPGTAGPPPPSSNSFMPAPWSNSHARPTMFVPSPEKTAPAAEAPSSVGAAYTTRQPPLQPAAAYRPQQQQQQPAVAFSAPQNSAAYSVPPPTSHKLAAAPPAPVAQPAGFTPSTYFVPQPAPGHSSSEAQPPPPQPATFQPETTRGTGMFAPTAAAGAEAMGGAHTPHGRPACMLASFGFGGLLVTMQPRNGHMGASSFVAGPVQLQSVRAHLTEGTEEGLQHAPTEQPLGDLKEATLIKYTEERADKCSLEELSSNEPEALQLLWGTLALLIQNKGKLQDATAVRSEVWRMPAGDSFVDSHCVSGFADGEN</sequence>
<evidence type="ECO:0000256" key="1">
    <source>
        <dbReference type="SAM" id="MobiDB-lite"/>
    </source>
</evidence>